<name>A0A3S5AYS6_9PLAT</name>
<evidence type="ECO:0000313" key="1">
    <source>
        <dbReference type="EMBL" id="VEL28722.1"/>
    </source>
</evidence>
<evidence type="ECO:0000313" key="2">
    <source>
        <dbReference type="Proteomes" id="UP000784294"/>
    </source>
</evidence>
<dbReference type="EMBL" id="CAAALY010097236">
    <property type="protein sequence ID" value="VEL28722.1"/>
    <property type="molecule type" value="Genomic_DNA"/>
</dbReference>
<dbReference type="Proteomes" id="UP000784294">
    <property type="component" value="Unassembled WGS sequence"/>
</dbReference>
<organism evidence="1 2">
    <name type="scientific">Protopolystoma xenopodis</name>
    <dbReference type="NCBI Taxonomy" id="117903"/>
    <lineage>
        <taxon>Eukaryota</taxon>
        <taxon>Metazoa</taxon>
        <taxon>Spiralia</taxon>
        <taxon>Lophotrochozoa</taxon>
        <taxon>Platyhelminthes</taxon>
        <taxon>Monogenea</taxon>
        <taxon>Polyopisthocotylea</taxon>
        <taxon>Polystomatidea</taxon>
        <taxon>Polystomatidae</taxon>
        <taxon>Protopolystoma</taxon>
    </lineage>
</organism>
<accession>A0A3S5AYS6</accession>
<proteinExistence type="predicted"/>
<comment type="caution">
    <text evidence="1">The sequence shown here is derived from an EMBL/GenBank/DDBJ whole genome shotgun (WGS) entry which is preliminary data.</text>
</comment>
<keyword evidence="2" id="KW-1185">Reference proteome</keyword>
<protein>
    <submittedName>
        <fullName evidence="1">Uncharacterized protein</fullName>
    </submittedName>
</protein>
<gene>
    <name evidence="1" type="ORF">PXEA_LOCUS22162</name>
</gene>
<sequence length="66" mass="7311">MPLSLTGGELYSRVELAPALDFSFVFLFPSQEVCTLLADTWIPQALTPSPDAEYQEWSCCGESRPV</sequence>
<reference evidence="1" key="1">
    <citation type="submission" date="2018-11" db="EMBL/GenBank/DDBJ databases">
        <authorList>
            <consortium name="Pathogen Informatics"/>
        </authorList>
    </citation>
    <scope>NUCLEOTIDE SEQUENCE</scope>
</reference>
<dbReference type="AlphaFoldDB" id="A0A3S5AYS6"/>